<dbReference type="Proteomes" id="UP001519460">
    <property type="component" value="Unassembled WGS sequence"/>
</dbReference>
<feature type="non-terminal residue" evidence="2">
    <location>
        <position position="163"/>
    </location>
</feature>
<evidence type="ECO:0000256" key="1">
    <source>
        <dbReference type="SAM" id="Phobius"/>
    </source>
</evidence>
<dbReference type="AlphaFoldDB" id="A0ABD0M841"/>
<keyword evidence="1" id="KW-0812">Transmembrane</keyword>
<keyword evidence="1" id="KW-1133">Transmembrane helix</keyword>
<name>A0ABD0M841_9CAEN</name>
<feature type="transmembrane region" description="Helical" evidence="1">
    <location>
        <begin position="75"/>
        <end position="95"/>
    </location>
</feature>
<keyword evidence="3" id="KW-1185">Reference proteome</keyword>
<organism evidence="2 3">
    <name type="scientific">Batillaria attramentaria</name>
    <dbReference type="NCBI Taxonomy" id="370345"/>
    <lineage>
        <taxon>Eukaryota</taxon>
        <taxon>Metazoa</taxon>
        <taxon>Spiralia</taxon>
        <taxon>Lophotrochozoa</taxon>
        <taxon>Mollusca</taxon>
        <taxon>Gastropoda</taxon>
        <taxon>Caenogastropoda</taxon>
        <taxon>Sorbeoconcha</taxon>
        <taxon>Cerithioidea</taxon>
        <taxon>Batillariidae</taxon>
        <taxon>Batillaria</taxon>
    </lineage>
</organism>
<evidence type="ECO:0000313" key="2">
    <source>
        <dbReference type="EMBL" id="KAK7507697.1"/>
    </source>
</evidence>
<proteinExistence type="predicted"/>
<evidence type="ECO:0000313" key="3">
    <source>
        <dbReference type="Proteomes" id="UP001519460"/>
    </source>
</evidence>
<sequence>MGCRCNSAPLLAGLFSAPSEEGINAKAGLGDQSPWSTAVLIGQRTARDNGRLTLCFVSVTLAVGTVTHPPGCLRMWLVVVALLLHSVLAVLTGTWGHVREGEKTKADHAAREQGAPVSAVLDWAGNVRPCVGMRQAGSRSMRPLLPGAIDWRLNTSRRQVLMV</sequence>
<comment type="caution">
    <text evidence="2">The sequence shown here is derived from an EMBL/GenBank/DDBJ whole genome shotgun (WGS) entry which is preliminary data.</text>
</comment>
<keyword evidence="1" id="KW-0472">Membrane</keyword>
<protein>
    <submittedName>
        <fullName evidence="2">Uncharacterized protein</fullName>
    </submittedName>
</protein>
<gene>
    <name evidence="2" type="ORF">BaRGS_00001632</name>
</gene>
<feature type="transmembrane region" description="Helical" evidence="1">
    <location>
        <begin position="52"/>
        <end position="69"/>
    </location>
</feature>
<dbReference type="EMBL" id="JACVVK020000004">
    <property type="protein sequence ID" value="KAK7507697.1"/>
    <property type="molecule type" value="Genomic_DNA"/>
</dbReference>
<accession>A0ABD0M841</accession>
<reference evidence="2 3" key="1">
    <citation type="journal article" date="2023" name="Sci. Data">
        <title>Genome assembly of the Korean intertidal mud-creeper Batillaria attramentaria.</title>
        <authorList>
            <person name="Patra A.K."/>
            <person name="Ho P.T."/>
            <person name="Jun S."/>
            <person name="Lee S.J."/>
            <person name="Kim Y."/>
            <person name="Won Y.J."/>
        </authorList>
    </citation>
    <scope>NUCLEOTIDE SEQUENCE [LARGE SCALE GENOMIC DNA]</scope>
    <source>
        <strain evidence="2">Wonlab-2016</strain>
    </source>
</reference>